<accession>A0A6A5ZH29</accession>
<feature type="compositionally biased region" description="Polar residues" evidence="1">
    <location>
        <begin position="163"/>
        <end position="191"/>
    </location>
</feature>
<keyword evidence="3" id="KW-1185">Reference proteome</keyword>
<evidence type="ECO:0000256" key="1">
    <source>
        <dbReference type="SAM" id="MobiDB-lite"/>
    </source>
</evidence>
<feature type="compositionally biased region" description="Low complexity" evidence="1">
    <location>
        <begin position="146"/>
        <end position="155"/>
    </location>
</feature>
<evidence type="ECO:0000313" key="2">
    <source>
        <dbReference type="EMBL" id="KAF2118772.1"/>
    </source>
</evidence>
<reference evidence="2" key="1">
    <citation type="journal article" date="2020" name="Stud. Mycol.">
        <title>101 Dothideomycetes genomes: a test case for predicting lifestyles and emergence of pathogens.</title>
        <authorList>
            <person name="Haridas S."/>
            <person name="Albert R."/>
            <person name="Binder M."/>
            <person name="Bloem J."/>
            <person name="Labutti K."/>
            <person name="Salamov A."/>
            <person name="Andreopoulos B."/>
            <person name="Baker S."/>
            <person name="Barry K."/>
            <person name="Bills G."/>
            <person name="Bluhm B."/>
            <person name="Cannon C."/>
            <person name="Castanera R."/>
            <person name="Culley D."/>
            <person name="Daum C."/>
            <person name="Ezra D."/>
            <person name="Gonzalez J."/>
            <person name="Henrissat B."/>
            <person name="Kuo A."/>
            <person name="Liang C."/>
            <person name="Lipzen A."/>
            <person name="Lutzoni F."/>
            <person name="Magnuson J."/>
            <person name="Mondo S."/>
            <person name="Nolan M."/>
            <person name="Ohm R."/>
            <person name="Pangilinan J."/>
            <person name="Park H.-J."/>
            <person name="Ramirez L."/>
            <person name="Alfaro M."/>
            <person name="Sun H."/>
            <person name="Tritt A."/>
            <person name="Yoshinaga Y."/>
            <person name="Zwiers L.-H."/>
            <person name="Turgeon B."/>
            <person name="Goodwin S."/>
            <person name="Spatafora J."/>
            <person name="Crous P."/>
            <person name="Grigoriev I."/>
        </authorList>
    </citation>
    <scope>NUCLEOTIDE SEQUENCE</scope>
    <source>
        <strain evidence="2">CBS 627.86</strain>
    </source>
</reference>
<gene>
    <name evidence="2" type="ORF">BDV96DRAFT_568448</name>
</gene>
<protein>
    <submittedName>
        <fullName evidence="2">Uncharacterized protein</fullName>
    </submittedName>
</protein>
<name>A0A6A5ZH29_9PLEO</name>
<sequence>MRACRFFGFPEDARRIERIFIPQVLGRKNLSVEDVLCVWVECDRVGSLGQRYPTLRDTAYTDAIIYNLLNARFEEDKPNSQVESRLNDPDMRVLKKQFVREWESGKSDWETIREFLKRCASERRASALAGHPSPPHSFLPGDSRFSSGSSAISMDSDAESDNYHSSRLPSPFGQSLNTAAVAGSNTPNSQHSLSPAPLTPPPSSPALSNEATRSSDLYETLFPLEGRREYRTQSPRGRRTNRSHGSPSRARSHPPPSPHSLESSYLSGVARSDTTSP</sequence>
<organism evidence="2 3">
    <name type="scientific">Lophiotrema nucula</name>
    <dbReference type="NCBI Taxonomy" id="690887"/>
    <lineage>
        <taxon>Eukaryota</taxon>
        <taxon>Fungi</taxon>
        <taxon>Dikarya</taxon>
        <taxon>Ascomycota</taxon>
        <taxon>Pezizomycotina</taxon>
        <taxon>Dothideomycetes</taxon>
        <taxon>Pleosporomycetidae</taxon>
        <taxon>Pleosporales</taxon>
        <taxon>Lophiotremataceae</taxon>
        <taxon>Lophiotrema</taxon>
    </lineage>
</organism>
<feature type="region of interest" description="Disordered" evidence="1">
    <location>
        <begin position="126"/>
        <end position="277"/>
    </location>
</feature>
<dbReference type="AlphaFoldDB" id="A0A6A5ZH29"/>
<evidence type="ECO:0000313" key="3">
    <source>
        <dbReference type="Proteomes" id="UP000799770"/>
    </source>
</evidence>
<proteinExistence type="predicted"/>
<dbReference type="Proteomes" id="UP000799770">
    <property type="component" value="Unassembled WGS sequence"/>
</dbReference>
<dbReference type="EMBL" id="ML977316">
    <property type="protein sequence ID" value="KAF2118772.1"/>
    <property type="molecule type" value="Genomic_DNA"/>
</dbReference>